<evidence type="ECO:0008006" key="4">
    <source>
        <dbReference type="Google" id="ProtNLM"/>
    </source>
</evidence>
<name>A0A9W5R167_BACCE</name>
<feature type="transmembrane region" description="Helical" evidence="1">
    <location>
        <begin position="74"/>
        <end position="99"/>
    </location>
</feature>
<keyword evidence="1" id="KW-0472">Membrane</keyword>
<dbReference type="RefSeq" id="WP_016123916.1">
    <property type="nucleotide sequence ID" value="NZ_KB976843.1"/>
</dbReference>
<protein>
    <recommendedName>
        <fullName evidence="4">Poly-beta-1,6-N-acetyl-D-glucosamine biosynthesis protein PgaD</fullName>
    </recommendedName>
</protein>
<evidence type="ECO:0000313" key="2">
    <source>
        <dbReference type="EMBL" id="EOQ02073.1"/>
    </source>
</evidence>
<proteinExistence type="predicted"/>
<sequence>MGEPRQRFTRKKMIIYYPQPTKVKYIEYFVTTILWVYLLNVFVSILAGLVNWNLEWVEFILFALNTNEGEIQLMLTQIALIAICLSLMFFIWSIIRTVYRQKWSIIKKNALDMDSLLADSFNMNADDIVNFQSQKYITLRK</sequence>
<reference evidence="2 3" key="1">
    <citation type="submission" date="2012-12" db="EMBL/GenBank/DDBJ databases">
        <title>The Genome Sequence of Bacillus cereus VD184.</title>
        <authorList>
            <consortium name="The Broad Institute Genome Sequencing Platform"/>
            <consortium name="The Broad Institute Genome Sequencing Center for Infectious Disease"/>
            <person name="Feldgarden M."/>
            <person name="Van der Auwera G.A."/>
            <person name="Mahillon J."/>
            <person name="Duprez V."/>
            <person name="Timmery S."/>
            <person name="Mattelet C."/>
            <person name="Dierick K."/>
            <person name="Sun M."/>
            <person name="Yu Z."/>
            <person name="Zhu L."/>
            <person name="Hu X."/>
            <person name="Shank E.B."/>
            <person name="Swiecicka I."/>
            <person name="Hansen B.M."/>
            <person name="Andrup L."/>
            <person name="Walker B."/>
            <person name="Young S.K."/>
            <person name="Zeng Q."/>
            <person name="Gargeya S."/>
            <person name="Fitzgerald M."/>
            <person name="Haas B."/>
            <person name="Abouelleil A."/>
            <person name="Alvarado L."/>
            <person name="Arachchi H.M."/>
            <person name="Berlin A.M."/>
            <person name="Chapman S.B."/>
            <person name="Dewar J."/>
            <person name="Goldberg J."/>
            <person name="Griggs A."/>
            <person name="Gujja S."/>
            <person name="Hansen M."/>
            <person name="Howarth C."/>
            <person name="Imamovic A."/>
            <person name="Larimer J."/>
            <person name="McCowan C."/>
            <person name="Murphy C."/>
            <person name="Neiman D."/>
            <person name="Pearson M."/>
            <person name="Priest M."/>
            <person name="Roberts A."/>
            <person name="Saif S."/>
            <person name="Shea T."/>
            <person name="Sisk P."/>
            <person name="Sykes S."/>
            <person name="Wortman J."/>
            <person name="Nusbaum C."/>
            <person name="Birren B."/>
        </authorList>
    </citation>
    <scope>NUCLEOTIDE SEQUENCE [LARGE SCALE GENOMIC DNA]</scope>
    <source>
        <strain evidence="2 3">VD184</strain>
    </source>
</reference>
<dbReference type="GO" id="GO:0043709">
    <property type="term" value="P:cell adhesion involved in single-species biofilm formation"/>
    <property type="evidence" value="ECO:0007669"/>
    <property type="project" value="InterPro"/>
</dbReference>
<dbReference type="EMBL" id="AHFK01000099">
    <property type="protein sequence ID" value="EOQ02073.1"/>
    <property type="molecule type" value="Genomic_DNA"/>
</dbReference>
<gene>
    <name evidence="2" type="ORF">IKC_04755</name>
</gene>
<organism evidence="2 3">
    <name type="scientific">Bacillus cereus VD184</name>
    <dbReference type="NCBI Taxonomy" id="1053242"/>
    <lineage>
        <taxon>Bacteria</taxon>
        <taxon>Bacillati</taxon>
        <taxon>Bacillota</taxon>
        <taxon>Bacilli</taxon>
        <taxon>Bacillales</taxon>
        <taxon>Bacillaceae</taxon>
        <taxon>Bacillus</taxon>
        <taxon>Bacillus cereus group</taxon>
    </lineage>
</organism>
<keyword evidence="1" id="KW-0812">Transmembrane</keyword>
<feature type="transmembrane region" description="Helical" evidence="1">
    <location>
        <begin position="28"/>
        <end position="54"/>
    </location>
</feature>
<accession>A0A9W5R167</accession>
<dbReference type="AlphaFoldDB" id="A0A9W5R167"/>
<evidence type="ECO:0000313" key="3">
    <source>
        <dbReference type="Proteomes" id="UP000014028"/>
    </source>
</evidence>
<dbReference type="Proteomes" id="UP000014028">
    <property type="component" value="Unassembled WGS sequence"/>
</dbReference>
<evidence type="ECO:0000256" key="1">
    <source>
        <dbReference type="SAM" id="Phobius"/>
    </source>
</evidence>
<keyword evidence="1" id="KW-1133">Transmembrane helix</keyword>
<comment type="caution">
    <text evidence="2">The sequence shown here is derived from an EMBL/GenBank/DDBJ whole genome shotgun (WGS) entry which is preliminary data.</text>
</comment>